<dbReference type="EMBL" id="JAULUE010002051">
    <property type="protein sequence ID" value="KAK5901857.1"/>
    <property type="molecule type" value="Genomic_DNA"/>
</dbReference>
<evidence type="ECO:0000256" key="1">
    <source>
        <dbReference type="ARBA" id="ARBA00022729"/>
    </source>
</evidence>
<feature type="repeat" description="CSPG" evidence="5">
    <location>
        <begin position="1864"/>
        <end position="1955"/>
    </location>
</feature>
<feature type="repeat" description="CSPG" evidence="5">
    <location>
        <begin position="472"/>
        <end position="566"/>
    </location>
</feature>
<feature type="repeat" description="CSPG" evidence="5">
    <location>
        <begin position="819"/>
        <end position="914"/>
    </location>
</feature>
<evidence type="ECO:0000259" key="8">
    <source>
        <dbReference type="PROSITE" id="PS50025"/>
    </source>
</evidence>
<name>A0AAN8CDT1_9TELE</name>
<feature type="compositionally biased region" description="Polar residues" evidence="6">
    <location>
        <begin position="2246"/>
        <end position="2261"/>
    </location>
</feature>
<evidence type="ECO:0000256" key="3">
    <source>
        <dbReference type="ARBA" id="ARBA00023180"/>
    </source>
</evidence>
<keyword evidence="3" id="KW-0325">Glycoprotein</keyword>
<dbReference type="Proteomes" id="UP001335648">
    <property type="component" value="Unassembled WGS sequence"/>
</dbReference>
<proteinExistence type="predicted"/>
<feature type="compositionally biased region" description="Polar residues" evidence="6">
    <location>
        <begin position="1"/>
        <end position="11"/>
    </location>
</feature>
<dbReference type="SUPFAM" id="SSF49899">
    <property type="entry name" value="Concanavalin A-like lectins/glucanases"/>
    <property type="match status" value="2"/>
</dbReference>
<feature type="repeat" description="CSPG" evidence="5">
    <location>
        <begin position="1504"/>
        <end position="1594"/>
    </location>
</feature>
<dbReference type="GO" id="GO:0009653">
    <property type="term" value="P:anatomical structure morphogenesis"/>
    <property type="evidence" value="ECO:0007669"/>
    <property type="project" value="TreeGrafter"/>
</dbReference>
<evidence type="ECO:0000256" key="2">
    <source>
        <dbReference type="ARBA" id="ARBA00022737"/>
    </source>
</evidence>
<evidence type="ECO:0000256" key="4">
    <source>
        <dbReference type="PROSITE-ProRule" id="PRU00122"/>
    </source>
</evidence>
<dbReference type="CDD" id="cd00110">
    <property type="entry name" value="LamG"/>
    <property type="match status" value="2"/>
</dbReference>
<feature type="repeat" description="CSPG" evidence="5">
    <location>
        <begin position="1389"/>
        <end position="1480"/>
    </location>
</feature>
<feature type="repeat" description="CSPG" evidence="5">
    <location>
        <begin position="1275"/>
        <end position="1377"/>
    </location>
</feature>
<feature type="repeat" description="CSPG" evidence="5">
    <location>
        <begin position="594"/>
        <end position="687"/>
    </location>
</feature>
<dbReference type="InterPro" id="IPR039005">
    <property type="entry name" value="CSPG_rpt"/>
</dbReference>
<protein>
    <recommendedName>
        <fullName evidence="8">Laminin G domain-containing protein</fullName>
    </recommendedName>
</protein>
<feature type="region of interest" description="Disordered" evidence="6">
    <location>
        <begin position="2212"/>
        <end position="2261"/>
    </location>
</feature>
<reference evidence="9 10" key="1">
    <citation type="journal article" date="2023" name="Mol. Biol. Evol.">
        <title>Genomics of Secondarily Temperate Adaptation in the Only Non-Antarctic Icefish.</title>
        <authorList>
            <person name="Rivera-Colon A.G."/>
            <person name="Rayamajhi N."/>
            <person name="Minhas B.F."/>
            <person name="Madrigal G."/>
            <person name="Bilyk K.T."/>
            <person name="Yoon V."/>
            <person name="Hune M."/>
            <person name="Gregory S."/>
            <person name="Cheng C.H.C."/>
            <person name="Catchen J.M."/>
        </authorList>
    </citation>
    <scope>NUCLEOTIDE SEQUENCE [LARGE SCALE GENOMIC DNA]</scope>
    <source>
        <strain evidence="9">JC2023a</strain>
    </source>
</reference>
<keyword evidence="7" id="KW-0472">Membrane</keyword>
<keyword evidence="7" id="KW-0812">Transmembrane</keyword>
<evidence type="ECO:0000256" key="5">
    <source>
        <dbReference type="PROSITE-ProRule" id="PRU01201"/>
    </source>
</evidence>
<feature type="repeat" description="CSPG" evidence="5">
    <location>
        <begin position="1611"/>
        <end position="1707"/>
    </location>
</feature>
<feature type="repeat" description="CSPG" evidence="5">
    <location>
        <begin position="1732"/>
        <end position="1831"/>
    </location>
</feature>
<evidence type="ECO:0000256" key="6">
    <source>
        <dbReference type="SAM" id="MobiDB-lite"/>
    </source>
</evidence>
<feature type="repeat" description="CSPG" evidence="5">
    <location>
        <begin position="1054"/>
        <end position="1146"/>
    </location>
</feature>
<feature type="domain" description="Laminin G" evidence="8">
    <location>
        <begin position="242"/>
        <end position="423"/>
    </location>
</feature>
<keyword evidence="7" id="KW-1133">Transmembrane helix</keyword>
<feature type="repeat" description="CSPG" evidence="5">
    <location>
        <begin position="1162"/>
        <end position="1253"/>
    </location>
</feature>
<dbReference type="InterPro" id="IPR013320">
    <property type="entry name" value="ConA-like_dom_sf"/>
</dbReference>
<gene>
    <name evidence="9" type="ORF">CesoFtcFv8_007173</name>
</gene>
<keyword evidence="2" id="KW-0677">Repeat</keyword>
<dbReference type="PROSITE" id="PS51854">
    <property type="entry name" value="CSPG"/>
    <property type="match status" value="12"/>
</dbReference>
<evidence type="ECO:0000313" key="10">
    <source>
        <dbReference type="Proteomes" id="UP001335648"/>
    </source>
</evidence>
<dbReference type="Gene3D" id="2.60.120.200">
    <property type="match status" value="2"/>
</dbReference>
<dbReference type="PANTHER" id="PTHR45739:SF13">
    <property type="entry name" value="CHONDROITIN SULFATE PROTEOGLYCAN 4"/>
    <property type="match status" value="1"/>
</dbReference>
<feature type="transmembrane region" description="Helical" evidence="7">
    <location>
        <begin position="2269"/>
        <end position="2294"/>
    </location>
</feature>
<accession>A0AAN8CDT1</accession>
<dbReference type="PANTHER" id="PTHR45739">
    <property type="entry name" value="MATRIX PROTEIN, PUTATIVE-RELATED"/>
    <property type="match status" value="1"/>
</dbReference>
<keyword evidence="1" id="KW-0732">Signal</keyword>
<feature type="region of interest" description="Disordered" evidence="6">
    <location>
        <begin position="1"/>
        <end position="20"/>
    </location>
</feature>
<feature type="region of interest" description="Disordered" evidence="6">
    <location>
        <begin position="2302"/>
        <end position="2345"/>
    </location>
</feature>
<comment type="caution">
    <text evidence="4">Lacks conserved residue(s) required for the propagation of feature annotation.</text>
</comment>
<comment type="caution">
    <text evidence="9">The sequence shown here is derived from an EMBL/GenBank/DDBJ whole genome shotgun (WGS) entry which is preliminary data.</text>
</comment>
<dbReference type="Pfam" id="PF02210">
    <property type="entry name" value="Laminin_G_2"/>
    <property type="match status" value="2"/>
</dbReference>
<feature type="repeat" description="CSPG" evidence="5">
    <location>
        <begin position="937"/>
        <end position="1031"/>
    </location>
</feature>
<dbReference type="InterPro" id="IPR001791">
    <property type="entry name" value="Laminin_G"/>
</dbReference>
<dbReference type="Pfam" id="PF16184">
    <property type="entry name" value="Cadherin_3"/>
    <property type="match status" value="12"/>
</dbReference>
<feature type="compositionally biased region" description="Polar residues" evidence="6">
    <location>
        <begin position="2328"/>
        <end position="2337"/>
    </location>
</feature>
<feature type="domain" description="Laminin G" evidence="8">
    <location>
        <begin position="60"/>
        <end position="232"/>
    </location>
</feature>
<evidence type="ECO:0000256" key="7">
    <source>
        <dbReference type="SAM" id="Phobius"/>
    </source>
</evidence>
<evidence type="ECO:0000313" key="9">
    <source>
        <dbReference type="EMBL" id="KAK5901857.1"/>
    </source>
</evidence>
<organism evidence="9 10">
    <name type="scientific">Champsocephalus esox</name>
    <name type="common">pike icefish</name>
    <dbReference type="NCBI Taxonomy" id="159716"/>
    <lineage>
        <taxon>Eukaryota</taxon>
        <taxon>Metazoa</taxon>
        <taxon>Chordata</taxon>
        <taxon>Craniata</taxon>
        <taxon>Vertebrata</taxon>
        <taxon>Euteleostomi</taxon>
        <taxon>Actinopterygii</taxon>
        <taxon>Neopterygii</taxon>
        <taxon>Teleostei</taxon>
        <taxon>Neoteleostei</taxon>
        <taxon>Acanthomorphata</taxon>
        <taxon>Eupercaria</taxon>
        <taxon>Perciformes</taxon>
        <taxon>Notothenioidei</taxon>
        <taxon>Channichthyidae</taxon>
        <taxon>Champsocephalus</taxon>
    </lineage>
</organism>
<dbReference type="PROSITE" id="PS50025">
    <property type="entry name" value="LAM_G_DOMAIN"/>
    <property type="match status" value="2"/>
</dbReference>
<sequence length="2364" mass="263000">MGSFSSRQLQQAEYEPENPQAELSWHRSLLQLLIPMLSEQSDKSSGLRTMELIAIFFVNAIALSYFGDSHCNVQAFQDVSSFHLSLQIKTSRRSGLLLLAAGKEDYLFLELQNGKIQARMNMGNDEVTLSSSQGVQLNNLLEHKVSLTLQDGKLTMIIDELFSTYVPVEDNEELLNIDMGIWLGGTGDLDTHYLSNAIPPFRGCMTEVKFESHQFDILSAVYKDCHHTKDSCSTEFEAVDGEAISFSTPDSFVSFPTWSGASGAPRALEFLMKTTIEDALLLFHPGRESDFVAVGVVKGFLKGMLDVGNGLEILENTQVQLDDDQWHRVKVEVSPDSFVINVDSQSSSLPLDSSQQLDLVGNLYLGGIQGRMKDVFRESGSLSQVEEEMTAESFIGCLGEIKVNQKDRSLQDALITKDIHVKCEGEDYDYSSYYEIDLTTTSPPVQIKYADVDIIDQHCYPTDDTPEIYRNVTRLLDVTTLLVPEGGDALIDINNLLPTFDLSAAGLRESQIMFTLQADPLYGLVDMNTNTRRTQRFTLLDIVDKKIKYMHDGNERHTDQIQLQVVVQSNDFLPDCLKTPQEYVLPVEILPVNDIPQLGGGEITLTANGRTRLSPSLLKITDSDSRCDELVVTVSSEPSMEVGYLENGQQPGRSISEFTCRELKDGNIYFVHRGGSAGEMTLEVSDGQSESHSTTFKFSVTQPHMTIVINTGLHLVQGTNTSMGVQNLAVIAHPRNGDVMYNITKPLILGELQIMTSDGIYRQVTSFHQSDLDQNQLRYISTDSRNQEETVSELIQFDVHLGKFSLWNNTFLVNIIPAQVKVSTMVPLEMEAGEEQTIGSTELQAEVMGENVDPETVKYILVKLPTLGSLQLSDTELAEGDIFTQKDISENTVSYRVRVQRAVDSFDQFQFRVVANDQYSPLYIFPITILANADAPVAPVLTNERLFVLQGGEHALNNKFLWMHSPGSTDIVYRVTQGPTYGRLIRDSPPGQPRFEGAIRVFSNDDLQFDRLIYKHDGSKTSSDEFRFSAESQDNQETINDVFRITIQSKNEHAPVRVMDKFFNIVRHGQRLLTTDVIQFKDDDADFNDTQIVYAREGILSGNIVSTSNPSQPLFRFTQADLRDKKILFIHHGADRERFPLQVSDGFHKTTALLEIQAGEPYLRVVNNTIIVIDHGSTKTLNTTLLSADSNMDVRDDSEIKFQITTPPSNGKIIVSGIESSEFTQEDLKKGVISYEHNYESLRSKDSFGFTVQARGHSEDGTFRIRIFKQGYFSEPELVNNEVIISYEGEHTVINQNHLKVDQADILPTEMLFTIKESPRLGHVVKLTNNSDSPDSPVLDYIHAFTQEDINQGRILYVSASIQGSDAFTVDVSNGFTSVEDLHVSVNIVPRIIPIQTFNFTVKEGLSRAINAEIVNISHPFYSSANIDFVVEEAPKHGDIRYLDGDELVYFTWEEIKLGHIYYMHDSTESTEDSFTLSASAYEIDRRSLPVTISVTVIAVNDEPPKLTRNTGLEVLAGEEADITSSMLNTDDADTAAEKLVYNVELPTNGMVALKEAPEEELLNFTQSHINKGEVIFIHEGEESGGFSFTVTDGEHTSPLYQFVVTARPLTITMVTQEELMVFPGTRQSITSANLGAVTNEDGNEISYSLIRPPRLGRLILANDRNQYEEITRFSQTQLESGAVYYEHQIPEDPFWVVRDSIELTLSSQPAPDVRHILPITISYYAAHSNISSQLWRNKGLDIVQGQRKAIEDSILDASNLLAILPEDKRGNVDVIFDMKHFPDHGRITLGGQDLSGVAQFFKQQDLAQGKLEYLHDGSGASSDSFSFSASLKFKGESVASPSDTLVQEEVFHIAIKQRGSDSPKLVTIDMLLEVFQGSVTVLSQKQFNTQDEDSSPDEVYYKVTKAPSNGRVVDRLTMDHISEFTQEMVNHMQVGFDSDGSLSDGSMEFIVSDGEHQTEPHTIHIVVLARTLLLDKAPEIKVKQGDDETLVTEEMLKVTTGGPVEEDILYKITSVPKYAAVMVDRQPTSAFTQKQIKEGRVSVRFVKSTSPRDSVAFVARSRGANVTSVLNITVQPLANIAQDPLLPQGALVKLDRKLLDATPLANKTRTNPTFTVIQQPQGARFVWSRGPGAGQPVDTFSQKELDEGRVAMEILEKSPSGSQGRVIQDEARFLLKAHGVPPAECVFSFQTGPYNASGVYPATLLRLPLDDPSKESNDIPEVAGSPRSTQASPRWNGDMDWPNGQAPTTTSAGAGSNRNPHVSRRSSFWSILIPILVILLLLLLAGVLAYYLIRKNKTGKHNVQTAASKPKNGEVATGTETFRKTDPANNIPMSNMDSKDADPELLQDCRTTNPALKKNQYWV</sequence>
<keyword evidence="10" id="KW-1185">Reference proteome</keyword>
<dbReference type="SMART" id="SM00282">
    <property type="entry name" value="LamG"/>
    <property type="match status" value="2"/>
</dbReference>
<dbReference type="InterPro" id="IPR051561">
    <property type="entry name" value="FRAS1_ECM"/>
</dbReference>